<name>A0A0W0ZW99_9GAMM</name>
<reference evidence="1 2" key="1">
    <citation type="submission" date="2015-11" db="EMBL/GenBank/DDBJ databases">
        <title>Genomic analysis of 38 Legionella species identifies large and diverse effector repertoires.</title>
        <authorList>
            <person name="Burstein D."/>
            <person name="Amaro F."/>
            <person name="Zusman T."/>
            <person name="Lifshitz Z."/>
            <person name="Cohen O."/>
            <person name="Gilbert J.A."/>
            <person name="Pupko T."/>
            <person name="Shuman H.A."/>
            <person name="Segal G."/>
        </authorList>
    </citation>
    <scope>NUCLEOTIDE SEQUENCE [LARGE SCALE GENOMIC DNA]</scope>
    <source>
        <strain evidence="1 2">ATCC 49180</strain>
    </source>
</reference>
<organism evidence="1 2">
    <name type="scientific">Legionella tucsonensis</name>
    <dbReference type="NCBI Taxonomy" id="40335"/>
    <lineage>
        <taxon>Bacteria</taxon>
        <taxon>Pseudomonadati</taxon>
        <taxon>Pseudomonadota</taxon>
        <taxon>Gammaproteobacteria</taxon>
        <taxon>Legionellales</taxon>
        <taxon>Legionellaceae</taxon>
        <taxon>Legionella</taxon>
    </lineage>
</organism>
<evidence type="ECO:0000313" key="2">
    <source>
        <dbReference type="Proteomes" id="UP000054693"/>
    </source>
</evidence>
<gene>
    <name evidence="1" type="ORF">Ltuc_1257</name>
</gene>
<dbReference type="PATRIC" id="fig|40335.7.peg.1332"/>
<dbReference type="STRING" id="40335.Ltuc_1257"/>
<keyword evidence="2" id="KW-1185">Reference proteome</keyword>
<dbReference type="EMBL" id="LNZA01000001">
    <property type="protein sequence ID" value="KTD73410.1"/>
    <property type="molecule type" value="Genomic_DNA"/>
</dbReference>
<comment type="caution">
    <text evidence="1">The sequence shown here is derived from an EMBL/GenBank/DDBJ whole genome shotgun (WGS) entry which is preliminary data.</text>
</comment>
<evidence type="ECO:0000313" key="1">
    <source>
        <dbReference type="EMBL" id="KTD73410.1"/>
    </source>
</evidence>
<dbReference type="AlphaFoldDB" id="A0A0W0ZW99"/>
<sequence>MLYRLFINYFRLKLIRIILNRIRGGKRVNTKNLKTINILTYCLEFLTTYYLSSKRKVK</sequence>
<proteinExistence type="predicted"/>
<accession>A0A0W0ZW99</accession>
<dbReference type="Proteomes" id="UP000054693">
    <property type="component" value="Unassembled WGS sequence"/>
</dbReference>
<protein>
    <submittedName>
        <fullName evidence="1">Uncharacterized protein</fullName>
    </submittedName>
</protein>